<dbReference type="InterPro" id="IPR036259">
    <property type="entry name" value="MFS_trans_sf"/>
</dbReference>
<feature type="transmembrane region" description="Helical" evidence="1">
    <location>
        <begin position="195"/>
        <end position="215"/>
    </location>
</feature>
<feature type="transmembrane region" description="Helical" evidence="1">
    <location>
        <begin position="283"/>
        <end position="302"/>
    </location>
</feature>
<organism evidence="2 3">
    <name type="scientific">Lactovum miscens</name>
    <dbReference type="NCBI Taxonomy" id="190387"/>
    <lineage>
        <taxon>Bacteria</taxon>
        <taxon>Bacillati</taxon>
        <taxon>Bacillota</taxon>
        <taxon>Bacilli</taxon>
        <taxon>Lactobacillales</taxon>
        <taxon>Streptococcaceae</taxon>
        <taxon>Lactovum</taxon>
    </lineage>
</organism>
<dbReference type="Proteomes" id="UP000562464">
    <property type="component" value="Unassembled WGS sequence"/>
</dbReference>
<name>A0A841C5N1_9LACT</name>
<feature type="transmembrane region" description="Helical" evidence="1">
    <location>
        <begin position="56"/>
        <end position="78"/>
    </location>
</feature>
<evidence type="ECO:0000313" key="2">
    <source>
        <dbReference type="EMBL" id="MBB5887654.1"/>
    </source>
</evidence>
<feature type="transmembrane region" description="Helical" evidence="1">
    <location>
        <begin position="168"/>
        <end position="189"/>
    </location>
</feature>
<dbReference type="AlphaFoldDB" id="A0A841C5N1"/>
<dbReference type="NCBIfam" id="TIGR00792">
    <property type="entry name" value="gph"/>
    <property type="match status" value="1"/>
</dbReference>
<feature type="transmembrane region" description="Helical" evidence="1">
    <location>
        <begin position="248"/>
        <end position="277"/>
    </location>
</feature>
<feature type="transmembrane region" description="Helical" evidence="1">
    <location>
        <begin position="391"/>
        <end position="411"/>
    </location>
</feature>
<dbReference type="Pfam" id="PF13347">
    <property type="entry name" value="MFS_2"/>
    <property type="match status" value="1"/>
</dbReference>
<dbReference type="RefSeq" id="WP_183539029.1">
    <property type="nucleotide sequence ID" value="NZ_JACHHV010000006.1"/>
</dbReference>
<accession>A0A841C5N1</accession>
<keyword evidence="3" id="KW-1185">Reference proteome</keyword>
<gene>
    <name evidence="2" type="ORF">HNQ37_000526</name>
</gene>
<keyword evidence="1" id="KW-0812">Transmembrane</keyword>
<evidence type="ECO:0000256" key="1">
    <source>
        <dbReference type="SAM" id="Phobius"/>
    </source>
</evidence>
<proteinExistence type="predicted"/>
<dbReference type="EMBL" id="JACHHV010000006">
    <property type="protein sequence ID" value="MBB5887654.1"/>
    <property type="molecule type" value="Genomic_DNA"/>
</dbReference>
<dbReference type="InterPro" id="IPR039672">
    <property type="entry name" value="MFS_2"/>
</dbReference>
<dbReference type="CDD" id="cd17332">
    <property type="entry name" value="MFS_MelB_like"/>
    <property type="match status" value="1"/>
</dbReference>
<dbReference type="GO" id="GO:0015293">
    <property type="term" value="F:symporter activity"/>
    <property type="evidence" value="ECO:0007669"/>
    <property type="project" value="InterPro"/>
</dbReference>
<dbReference type="InterPro" id="IPR001927">
    <property type="entry name" value="Na/Gal_symport"/>
</dbReference>
<feature type="transmembrane region" description="Helical" evidence="1">
    <location>
        <begin position="314"/>
        <end position="332"/>
    </location>
</feature>
<dbReference type="GO" id="GO:0006814">
    <property type="term" value="P:sodium ion transport"/>
    <property type="evidence" value="ECO:0007669"/>
    <property type="project" value="InterPro"/>
</dbReference>
<dbReference type="GO" id="GO:0005886">
    <property type="term" value="C:plasma membrane"/>
    <property type="evidence" value="ECO:0007669"/>
    <property type="project" value="TreeGrafter"/>
</dbReference>
<dbReference type="SUPFAM" id="SSF103473">
    <property type="entry name" value="MFS general substrate transporter"/>
    <property type="match status" value="1"/>
</dbReference>
<sequence>MKVARNIIPSLGQETRPFAWKDKIGYAFGDLSNCWLLGLVNTFITIYYVTVLGIDGVWVGSLLFGAKIFDAFVDLFVGKLADMAKLTPEGRFRPWIRKAKWFFCAIVIVMFLPFIHTLPMTWRMVFAFITYVGYDIGYSTMIVPYGSMIAAITSDPVEHTSLSTSRSVGSAISGGLTGFFIPMVVYSTVNGQQVASAMNFFFVAIVCAGLAFAGYNVTYKLTTERVQVEPKENITFAQMLSGIGKNRALLILIIADVFIVVNQILAGTANTFLFTTYFENKSALAIALLFTYGTVAVLAPFAKWLTARFGKKETSIAALFFSAALYVVMDLAHFTNPWVYLVFMFVATAGAGIFNLMVWAFIADTADYHQIVTGRREDGTIYGLNSFSRKIGQAIAGLIGGSMLTMIGYIASTTGGAKQTTQVVNRIYDLANLLPAVILASAGIILLFYPLNRKKSEEMAKEIEKINANES</sequence>
<dbReference type="PANTHER" id="PTHR11328">
    <property type="entry name" value="MAJOR FACILITATOR SUPERFAMILY DOMAIN-CONTAINING PROTEIN"/>
    <property type="match status" value="1"/>
</dbReference>
<reference evidence="2 3" key="1">
    <citation type="submission" date="2020-08" db="EMBL/GenBank/DDBJ databases">
        <title>Genomic Encyclopedia of Type Strains, Phase IV (KMG-IV): sequencing the most valuable type-strain genomes for metagenomic binning, comparative biology and taxonomic classification.</title>
        <authorList>
            <person name="Goeker M."/>
        </authorList>
    </citation>
    <scope>NUCLEOTIDE SEQUENCE [LARGE SCALE GENOMIC DNA]</scope>
    <source>
        <strain evidence="2 3">DSM 14925</strain>
    </source>
</reference>
<keyword evidence="1" id="KW-1133">Transmembrane helix</keyword>
<keyword evidence="1" id="KW-0472">Membrane</keyword>
<feature type="transmembrane region" description="Helical" evidence="1">
    <location>
        <begin position="124"/>
        <end position="147"/>
    </location>
</feature>
<feature type="transmembrane region" description="Helical" evidence="1">
    <location>
        <begin position="99"/>
        <end position="118"/>
    </location>
</feature>
<feature type="transmembrane region" description="Helical" evidence="1">
    <location>
        <begin position="338"/>
        <end position="362"/>
    </location>
</feature>
<feature type="transmembrane region" description="Helical" evidence="1">
    <location>
        <begin position="431"/>
        <end position="451"/>
    </location>
</feature>
<evidence type="ECO:0000313" key="3">
    <source>
        <dbReference type="Proteomes" id="UP000562464"/>
    </source>
</evidence>
<feature type="transmembrane region" description="Helical" evidence="1">
    <location>
        <begin position="31"/>
        <end position="50"/>
    </location>
</feature>
<dbReference type="PANTHER" id="PTHR11328:SF24">
    <property type="entry name" value="MAJOR FACILITATOR SUPERFAMILY (MFS) PROFILE DOMAIN-CONTAINING PROTEIN"/>
    <property type="match status" value="1"/>
</dbReference>
<comment type="caution">
    <text evidence="2">The sequence shown here is derived from an EMBL/GenBank/DDBJ whole genome shotgun (WGS) entry which is preliminary data.</text>
</comment>
<dbReference type="GO" id="GO:0008643">
    <property type="term" value="P:carbohydrate transport"/>
    <property type="evidence" value="ECO:0007669"/>
    <property type="project" value="InterPro"/>
</dbReference>
<dbReference type="Gene3D" id="1.20.1250.20">
    <property type="entry name" value="MFS general substrate transporter like domains"/>
    <property type="match status" value="2"/>
</dbReference>
<protein>
    <submittedName>
        <fullName evidence="2">GPH family glycoside/pentoside/hexuronide:cation symporter</fullName>
    </submittedName>
</protein>